<comment type="similarity">
    <text evidence="2">Belongs to the CPA3 antiporters (TC 2.A.63) subunit C family.</text>
</comment>
<feature type="region of interest" description="Disordered" evidence="7">
    <location>
        <begin position="109"/>
        <end position="155"/>
    </location>
</feature>
<evidence type="ECO:0000313" key="10">
    <source>
        <dbReference type="Proteomes" id="UP001501598"/>
    </source>
</evidence>
<protein>
    <recommendedName>
        <fullName evidence="11">Multisubunit sodium/proton antiporter MrpC subunit</fullName>
    </recommendedName>
</protein>
<evidence type="ECO:0000256" key="3">
    <source>
        <dbReference type="ARBA" id="ARBA00022475"/>
    </source>
</evidence>
<keyword evidence="10" id="KW-1185">Reference proteome</keyword>
<reference evidence="10" key="1">
    <citation type="journal article" date="2019" name="Int. J. Syst. Evol. Microbiol.">
        <title>The Global Catalogue of Microorganisms (GCM) 10K type strain sequencing project: providing services to taxonomists for standard genome sequencing and annotation.</title>
        <authorList>
            <consortium name="The Broad Institute Genomics Platform"/>
            <consortium name="The Broad Institute Genome Sequencing Center for Infectious Disease"/>
            <person name="Wu L."/>
            <person name="Ma J."/>
        </authorList>
    </citation>
    <scope>NUCLEOTIDE SEQUENCE [LARGE SCALE GENOMIC DNA]</scope>
    <source>
        <strain evidence="10">JCM 17906</strain>
    </source>
</reference>
<comment type="caution">
    <text evidence="9">The sequence shown here is derived from an EMBL/GenBank/DDBJ whole genome shotgun (WGS) entry which is preliminary data.</text>
</comment>
<proteinExistence type="inferred from homology"/>
<evidence type="ECO:0000256" key="7">
    <source>
        <dbReference type="SAM" id="MobiDB-lite"/>
    </source>
</evidence>
<feature type="transmembrane region" description="Helical" evidence="8">
    <location>
        <begin position="31"/>
        <end position="50"/>
    </location>
</feature>
<feature type="transmembrane region" description="Helical" evidence="8">
    <location>
        <begin position="70"/>
        <end position="92"/>
    </location>
</feature>
<evidence type="ECO:0000256" key="6">
    <source>
        <dbReference type="ARBA" id="ARBA00023136"/>
    </source>
</evidence>
<accession>A0ABP8RXT6</accession>
<evidence type="ECO:0008006" key="11">
    <source>
        <dbReference type="Google" id="ProtNLM"/>
    </source>
</evidence>
<organism evidence="9 10">
    <name type="scientific">Pseudonocardia xishanensis</name>
    <dbReference type="NCBI Taxonomy" id="630995"/>
    <lineage>
        <taxon>Bacteria</taxon>
        <taxon>Bacillati</taxon>
        <taxon>Actinomycetota</taxon>
        <taxon>Actinomycetes</taxon>
        <taxon>Pseudonocardiales</taxon>
        <taxon>Pseudonocardiaceae</taxon>
        <taxon>Pseudonocardia</taxon>
    </lineage>
</organism>
<feature type="compositionally biased region" description="Basic and acidic residues" evidence="7">
    <location>
        <begin position="111"/>
        <end position="123"/>
    </location>
</feature>
<feature type="compositionally biased region" description="Acidic residues" evidence="7">
    <location>
        <begin position="124"/>
        <end position="137"/>
    </location>
</feature>
<dbReference type="Proteomes" id="UP001501598">
    <property type="component" value="Unassembled WGS sequence"/>
</dbReference>
<dbReference type="Pfam" id="PF00420">
    <property type="entry name" value="Oxidored_q2"/>
    <property type="match status" value="1"/>
</dbReference>
<evidence type="ECO:0000256" key="1">
    <source>
        <dbReference type="ARBA" id="ARBA00004651"/>
    </source>
</evidence>
<evidence type="ECO:0000256" key="5">
    <source>
        <dbReference type="ARBA" id="ARBA00022989"/>
    </source>
</evidence>
<evidence type="ECO:0000256" key="4">
    <source>
        <dbReference type="ARBA" id="ARBA00022692"/>
    </source>
</evidence>
<evidence type="ECO:0000313" key="9">
    <source>
        <dbReference type="EMBL" id="GAA4551894.1"/>
    </source>
</evidence>
<dbReference type="PANTHER" id="PTHR34583:SF2">
    <property type="entry name" value="ANTIPORTER SUBUNIT MNHC2-RELATED"/>
    <property type="match status" value="1"/>
</dbReference>
<dbReference type="InterPro" id="IPR039428">
    <property type="entry name" value="NUOK/Mnh_C1-like"/>
</dbReference>
<dbReference type="Gene3D" id="1.10.287.3510">
    <property type="match status" value="1"/>
</dbReference>
<dbReference type="EMBL" id="BAABGT010000069">
    <property type="protein sequence ID" value="GAA4551894.1"/>
    <property type="molecule type" value="Genomic_DNA"/>
</dbReference>
<dbReference type="NCBIfam" id="NF005929">
    <property type="entry name" value="PRK07946.1"/>
    <property type="match status" value="1"/>
</dbReference>
<gene>
    <name evidence="9" type="ORF">GCM10023175_44610</name>
</gene>
<comment type="subcellular location">
    <subcellularLocation>
        <location evidence="1">Cell membrane</location>
        <topology evidence="1">Multi-pass membrane protein</topology>
    </subcellularLocation>
</comment>
<dbReference type="PANTHER" id="PTHR34583">
    <property type="entry name" value="ANTIPORTER SUBUNIT MNHC2-RELATED"/>
    <property type="match status" value="1"/>
</dbReference>
<keyword evidence="4 8" id="KW-0812">Transmembrane</keyword>
<dbReference type="InterPro" id="IPR050601">
    <property type="entry name" value="CPA3_antiporter_subunitC"/>
</dbReference>
<keyword evidence="6 8" id="KW-0472">Membrane</keyword>
<sequence>MTTINIAMAVVLAVLYSVGFYLLLQRSLMRILIGIVVLGHGANLLLQLAGGPPARAPVLGTALPEEFADPLPQALALTAIVITFALTTYLLALGYRSWVLTGHDEVQDDLEDRRIAEAERPDGSMEEDTEGADDGEDPGSAAASNEPAEAAESAR</sequence>
<evidence type="ECO:0000256" key="2">
    <source>
        <dbReference type="ARBA" id="ARBA00010388"/>
    </source>
</evidence>
<keyword evidence="3" id="KW-1003">Cell membrane</keyword>
<feature type="compositionally biased region" description="Low complexity" evidence="7">
    <location>
        <begin position="138"/>
        <end position="155"/>
    </location>
</feature>
<name>A0ABP8RXT6_9PSEU</name>
<evidence type="ECO:0000256" key="8">
    <source>
        <dbReference type="SAM" id="Phobius"/>
    </source>
</evidence>
<dbReference type="RefSeq" id="WP_345421834.1">
    <property type="nucleotide sequence ID" value="NZ_BAABGT010000069.1"/>
</dbReference>
<keyword evidence="5 8" id="KW-1133">Transmembrane helix</keyword>
<feature type="transmembrane region" description="Helical" evidence="8">
    <location>
        <begin position="6"/>
        <end position="24"/>
    </location>
</feature>